<dbReference type="InterPro" id="IPR002885">
    <property type="entry name" value="PPR_rpt"/>
</dbReference>
<comment type="caution">
    <text evidence="4">The sequence shown here is derived from an EMBL/GenBank/DDBJ whole genome shotgun (WGS) entry which is preliminary data.</text>
</comment>
<organism evidence="4 5">
    <name type="scientific">Morella rubra</name>
    <name type="common">Chinese bayberry</name>
    <dbReference type="NCBI Taxonomy" id="262757"/>
    <lineage>
        <taxon>Eukaryota</taxon>
        <taxon>Viridiplantae</taxon>
        <taxon>Streptophyta</taxon>
        <taxon>Embryophyta</taxon>
        <taxon>Tracheophyta</taxon>
        <taxon>Spermatophyta</taxon>
        <taxon>Magnoliopsida</taxon>
        <taxon>eudicotyledons</taxon>
        <taxon>Gunneridae</taxon>
        <taxon>Pentapetalae</taxon>
        <taxon>rosids</taxon>
        <taxon>fabids</taxon>
        <taxon>Fagales</taxon>
        <taxon>Myricaceae</taxon>
        <taxon>Morella</taxon>
    </lineage>
</organism>
<sequence length="105" mass="11725">MELFCSLPNKGLQPDVWTYNIMIKGLCKERLTNEACILLEQIDGNCCPPNDVTYNTIIKGLLQNNETSKAMKYLQMMVGKGFLTDATIAAMCVDMLSADKIEKNV</sequence>
<proteinExistence type="inferred from homology"/>
<dbReference type="PANTHER" id="PTHR47941">
    <property type="entry name" value="PENTATRICOPEPTIDE REPEAT-CONTAINING PROTEIN 3, MITOCHONDRIAL"/>
    <property type="match status" value="1"/>
</dbReference>
<feature type="repeat" description="PPR" evidence="3">
    <location>
        <begin position="50"/>
        <end position="84"/>
    </location>
</feature>
<keyword evidence="5" id="KW-1185">Reference proteome</keyword>
<protein>
    <recommendedName>
        <fullName evidence="6">Pentatricopeptide repeat-containing protein</fullName>
    </recommendedName>
</protein>
<dbReference type="Pfam" id="PF13041">
    <property type="entry name" value="PPR_2"/>
    <property type="match status" value="1"/>
</dbReference>
<dbReference type="Gene3D" id="1.25.40.10">
    <property type="entry name" value="Tetratricopeptide repeat domain"/>
    <property type="match status" value="1"/>
</dbReference>
<evidence type="ECO:0008006" key="6">
    <source>
        <dbReference type="Google" id="ProtNLM"/>
    </source>
</evidence>
<feature type="repeat" description="PPR" evidence="3">
    <location>
        <begin position="15"/>
        <end position="49"/>
    </location>
</feature>
<dbReference type="Proteomes" id="UP000516437">
    <property type="component" value="Chromosome 5"/>
</dbReference>
<gene>
    <name evidence="4" type="ORF">CJ030_MR5G003184</name>
</gene>
<dbReference type="PROSITE" id="PS51375">
    <property type="entry name" value="PPR"/>
    <property type="match status" value="2"/>
</dbReference>
<reference evidence="4 5" key="1">
    <citation type="journal article" date="2019" name="Plant Biotechnol. J.">
        <title>The red bayberry genome and genetic basis of sex determination.</title>
        <authorList>
            <person name="Jia H.M."/>
            <person name="Jia H.J."/>
            <person name="Cai Q.L."/>
            <person name="Wang Y."/>
            <person name="Zhao H.B."/>
            <person name="Yang W.F."/>
            <person name="Wang G.Y."/>
            <person name="Li Y.H."/>
            <person name="Zhan D.L."/>
            <person name="Shen Y.T."/>
            <person name="Niu Q.F."/>
            <person name="Chang L."/>
            <person name="Qiu J."/>
            <person name="Zhao L."/>
            <person name="Xie H.B."/>
            <person name="Fu W.Y."/>
            <person name="Jin J."/>
            <person name="Li X.W."/>
            <person name="Jiao Y."/>
            <person name="Zhou C.C."/>
            <person name="Tu T."/>
            <person name="Chai C.Y."/>
            <person name="Gao J.L."/>
            <person name="Fan L.J."/>
            <person name="van de Weg E."/>
            <person name="Wang J.Y."/>
            <person name="Gao Z.S."/>
        </authorList>
    </citation>
    <scope>NUCLEOTIDE SEQUENCE [LARGE SCALE GENOMIC DNA]</scope>
    <source>
        <tissue evidence="4">Leaves</tissue>
    </source>
</reference>
<dbReference type="OrthoDB" id="185373at2759"/>
<dbReference type="InterPro" id="IPR011990">
    <property type="entry name" value="TPR-like_helical_dom_sf"/>
</dbReference>
<dbReference type="AlphaFoldDB" id="A0A6A1VP64"/>
<keyword evidence="2" id="KW-0677">Repeat</keyword>
<evidence type="ECO:0000313" key="4">
    <source>
        <dbReference type="EMBL" id="KAB1214465.1"/>
    </source>
</evidence>
<dbReference type="NCBIfam" id="TIGR00756">
    <property type="entry name" value="PPR"/>
    <property type="match status" value="2"/>
</dbReference>
<evidence type="ECO:0000256" key="1">
    <source>
        <dbReference type="ARBA" id="ARBA00007626"/>
    </source>
</evidence>
<accession>A0A6A1VP64</accession>
<evidence type="ECO:0000256" key="2">
    <source>
        <dbReference type="ARBA" id="ARBA00022737"/>
    </source>
</evidence>
<evidence type="ECO:0000256" key="3">
    <source>
        <dbReference type="PROSITE-ProRule" id="PRU00708"/>
    </source>
</evidence>
<comment type="similarity">
    <text evidence="1">Belongs to the PPR family. P subfamily.</text>
</comment>
<evidence type="ECO:0000313" key="5">
    <source>
        <dbReference type="Proteomes" id="UP000516437"/>
    </source>
</evidence>
<dbReference type="EMBL" id="RXIC02000023">
    <property type="protein sequence ID" value="KAB1214465.1"/>
    <property type="molecule type" value="Genomic_DNA"/>
</dbReference>
<name>A0A6A1VP64_9ROSI</name>